<organism evidence="2">
    <name type="scientific">marine metagenome</name>
    <dbReference type="NCBI Taxonomy" id="408172"/>
    <lineage>
        <taxon>unclassified sequences</taxon>
        <taxon>metagenomes</taxon>
        <taxon>ecological metagenomes</taxon>
    </lineage>
</organism>
<feature type="non-terminal residue" evidence="2">
    <location>
        <position position="1"/>
    </location>
</feature>
<keyword evidence="1" id="KW-0472">Membrane</keyword>
<feature type="transmembrane region" description="Helical" evidence="1">
    <location>
        <begin position="81"/>
        <end position="101"/>
    </location>
</feature>
<dbReference type="AlphaFoldDB" id="A0A382BNL5"/>
<sequence>VKRNLSTVICGGTLGLVIAMILNVADHGHWESPTYPSAGIYMTVTLVGFLLGSMIAILLMPGLSESQYWPRGKFSWALRGILFGLGFPFIYGGILPLISWVTAVRVSVFSTQEIINIGFNSLFQIPGSMIVNLFLGVPTALMSTPVFASLGWVVDRVNQSTNMRIVWTFNAAVVTLLASATIIVLTVVEAEKLATFGWR</sequence>
<keyword evidence="1" id="KW-0812">Transmembrane</keyword>
<feature type="transmembrane region" description="Helical" evidence="1">
    <location>
        <begin position="165"/>
        <end position="188"/>
    </location>
</feature>
<reference evidence="2" key="1">
    <citation type="submission" date="2018-05" db="EMBL/GenBank/DDBJ databases">
        <authorList>
            <person name="Lanie J.A."/>
            <person name="Ng W.-L."/>
            <person name="Kazmierczak K.M."/>
            <person name="Andrzejewski T.M."/>
            <person name="Davidsen T.M."/>
            <person name="Wayne K.J."/>
            <person name="Tettelin H."/>
            <person name="Glass J.I."/>
            <person name="Rusch D."/>
            <person name="Podicherti R."/>
            <person name="Tsui H.-C.T."/>
            <person name="Winkler M.E."/>
        </authorList>
    </citation>
    <scope>NUCLEOTIDE SEQUENCE</scope>
</reference>
<evidence type="ECO:0000313" key="2">
    <source>
        <dbReference type="EMBL" id="SVB15408.1"/>
    </source>
</evidence>
<proteinExistence type="predicted"/>
<keyword evidence="1" id="KW-1133">Transmembrane helix</keyword>
<dbReference type="EMBL" id="UINC01030658">
    <property type="protein sequence ID" value="SVB15408.1"/>
    <property type="molecule type" value="Genomic_DNA"/>
</dbReference>
<accession>A0A382BNL5</accession>
<name>A0A382BNL5_9ZZZZ</name>
<protein>
    <submittedName>
        <fullName evidence="2">Uncharacterized protein</fullName>
    </submittedName>
</protein>
<feature type="transmembrane region" description="Helical" evidence="1">
    <location>
        <begin position="7"/>
        <end position="25"/>
    </location>
</feature>
<evidence type="ECO:0000256" key="1">
    <source>
        <dbReference type="SAM" id="Phobius"/>
    </source>
</evidence>
<feature type="transmembrane region" description="Helical" evidence="1">
    <location>
        <begin position="129"/>
        <end position="153"/>
    </location>
</feature>
<gene>
    <name evidence="2" type="ORF">METZ01_LOCUS168262</name>
</gene>
<feature type="transmembrane region" description="Helical" evidence="1">
    <location>
        <begin position="40"/>
        <end position="60"/>
    </location>
</feature>